<feature type="domain" description="ATPase AAA-type core" evidence="1">
    <location>
        <begin position="49"/>
        <end position="151"/>
    </location>
</feature>
<dbReference type="EMBL" id="JACXTA010000002">
    <property type="protein sequence ID" value="MBD3707369.1"/>
    <property type="molecule type" value="Genomic_DNA"/>
</dbReference>
<gene>
    <name evidence="2" type="ORF">IE983_22775</name>
    <name evidence="3" type="ORF">IE983_22810</name>
</gene>
<sequence>MMVNFSLSNAFSFMDAQNMSMLAVSSAKDDINLANVVSVSDVRILKSALIFGANASGKSNLMKTISLMKDIVLHSVQAIESSITKNVIPFLLDEDGPNKPSEMEMTFISDGVKYRYGLSIFQGKIKEEWLYYTPKSRETILFERDGLSIEVNKAAFSESNLFIKEGIIQKTREDVPFVSVVAGFNGEHSKRVVNWFNNIVFLSGSNEGMFTAITMKLINESEDFKAWLKKNTSSIPD</sequence>
<dbReference type="GO" id="GO:0016887">
    <property type="term" value="F:ATP hydrolysis activity"/>
    <property type="evidence" value="ECO:0007669"/>
    <property type="project" value="InterPro"/>
</dbReference>
<protein>
    <submittedName>
        <fullName evidence="3">ATP-binding protein</fullName>
    </submittedName>
</protein>
<proteinExistence type="predicted"/>
<dbReference type="GO" id="GO:0005524">
    <property type="term" value="F:ATP binding"/>
    <property type="evidence" value="ECO:0007669"/>
    <property type="project" value="UniProtKB-KW"/>
</dbReference>
<keyword evidence="3" id="KW-0547">Nucleotide-binding</keyword>
<reference evidence="3" key="1">
    <citation type="submission" date="2020-07" db="EMBL/GenBank/DDBJ databases">
        <title>Clinical and genomic characterization of carbapenemase-producing Enterobacterales causing secondary infections during the COVID-19 crisis at a New York City hospital.</title>
        <authorList>
            <person name="Gomez-Simmonds A."/>
            <person name="Annavajhala M.K."/>
            <person name="Uhlemann A.-C."/>
        </authorList>
    </citation>
    <scope>NUCLEOTIDE SEQUENCE</scope>
    <source>
        <strain evidence="3">NK1396</strain>
    </source>
</reference>
<evidence type="ECO:0000313" key="2">
    <source>
        <dbReference type="EMBL" id="MBD3707369.1"/>
    </source>
</evidence>
<dbReference type="Proteomes" id="UP000655273">
    <property type="component" value="Unassembled WGS sequence"/>
</dbReference>
<dbReference type="Pfam" id="PF13304">
    <property type="entry name" value="AAA_21"/>
    <property type="match status" value="1"/>
</dbReference>
<comment type="caution">
    <text evidence="3">The sequence shown here is derived from an EMBL/GenBank/DDBJ whole genome shotgun (WGS) entry which is preliminary data.</text>
</comment>
<evidence type="ECO:0000259" key="1">
    <source>
        <dbReference type="Pfam" id="PF13304"/>
    </source>
</evidence>
<dbReference type="InterPro" id="IPR003959">
    <property type="entry name" value="ATPase_AAA_core"/>
</dbReference>
<evidence type="ECO:0000313" key="3">
    <source>
        <dbReference type="EMBL" id="MBD3707375.1"/>
    </source>
</evidence>
<dbReference type="EMBL" id="JACXTA010000002">
    <property type="protein sequence ID" value="MBD3707375.1"/>
    <property type="molecule type" value="Genomic_DNA"/>
</dbReference>
<evidence type="ECO:0000313" key="4">
    <source>
        <dbReference type="Proteomes" id="UP000655273"/>
    </source>
</evidence>
<name>A0A927DHW5_9ENTR</name>
<accession>A0A927DHW5</accession>
<dbReference type="AlphaFoldDB" id="A0A927DHW5"/>
<organism evidence="3 4">
    <name type="scientific">Enterobacter hormaechei</name>
    <dbReference type="NCBI Taxonomy" id="158836"/>
    <lineage>
        <taxon>Bacteria</taxon>
        <taxon>Pseudomonadati</taxon>
        <taxon>Pseudomonadota</taxon>
        <taxon>Gammaproteobacteria</taxon>
        <taxon>Enterobacterales</taxon>
        <taxon>Enterobacteriaceae</taxon>
        <taxon>Enterobacter</taxon>
        <taxon>Enterobacter cloacae complex</taxon>
    </lineage>
</organism>
<keyword evidence="3" id="KW-0067">ATP-binding</keyword>